<dbReference type="PANTHER" id="PTHR12736">
    <property type="entry name" value="LANC-LIKE PROTEIN"/>
    <property type="match status" value="1"/>
</dbReference>
<dbReference type="GO" id="GO:0005886">
    <property type="term" value="C:plasma membrane"/>
    <property type="evidence" value="ECO:0007669"/>
    <property type="project" value="TreeGrafter"/>
</dbReference>
<dbReference type="EMBL" id="CAJNOU010002561">
    <property type="protein sequence ID" value="CAF1331842.1"/>
    <property type="molecule type" value="Genomic_DNA"/>
</dbReference>
<evidence type="ECO:0000313" key="4">
    <source>
        <dbReference type="Proteomes" id="UP000663889"/>
    </source>
</evidence>
<feature type="binding site" evidence="2">
    <location>
        <position position="349"/>
    </location>
    <ligand>
        <name>Zn(2+)</name>
        <dbReference type="ChEBI" id="CHEBI:29105"/>
    </ligand>
</feature>
<feature type="binding site" evidence="2">
    <location>
        <position position="279"/>
    </location>
    <ligand>
        <name>Zn(2+)</name>
        <dbReference type="ChEBI" id="CHEBI:29105"/>
    </ligand>
</feature>
<comment type="similarity">
    <text evidence="1">Belongs to the LanC-like protein family.</text>
</comment>
<dbReference type="GO" id="GO:0046872">
    <property type="term" value="F:metal ion binding"/>
    <property type="evidence" value="ECO:0007669"/>
    <property type="project" value="UniProtKB-KW"/>
</dbReference>
<dbReference type="InterPro" id="IPR007822">
    <property type="entry name" value="LANC-like"/>
</dbReference>
<dbReference type="InterPro" id="IPR012341">
    <property type="entry name" value="6hp_glycosidase-like_sf"/>
</dbReference>
<dbReference type="PRINTS" id="PR01951">
    <property type="entry name" value="LANCEUKARYTE"/>
</dbReference>
<dbReference type="PRINTS" id="PR01950">
    <property type="entry name" value="LANCSUPER"/>
</dbReference>
<dbReference type="Proteomes" id="UP000663889">
    <property type="component" value="Unassembled WGS sequence"/>
</dbReference>
<dbReference type="GO" id="GO:0031179">
    <property type="term" value="P:peptide modification"/>
    <property type="evidence" value="ECO:0007669"/>
    <property type="project" value="InterPro"/>
</dbReference>
<dbReference type="Gene3D" id="1.50.10.10">
    <property type="match status" value="2"/>
</dbReference>
<evidence type="ECO:0000256" key="1">
    <source>
        <dbReference type="ARBA" id="ARBA00007179"/>
    </source>
</evidence>
<gene>
    <name evidence="3" type="ORF">SEV965_LOCUS27868</name>
</gene>
<dbReference type="InterPro" id="IPR020464">
    <property type="entry name" value="LanC-like_prot_euk"/>
</dbReference>
<evidence type="ECO:0008006" key="5">
    <source>
        <dbReference type="Google" id="ProtNLM"/>
    </source>
</evidence>
<feature type="binding site" evidence="2">
    <location>
        <position position="348"/>
    </location>
    <ligand>
        <name>Zn(2+)</name>
        <dbReference type="ChEBI" id="CHEBI:29105"/>
    </ligand>
</feature>
<evidence type="ECO:0000313" key="3">
    <source>
        <dbReference type="EMBL" id="CAF1331842.1"/>
    </source>
</evidence>
<dbReference type="GO" id="GO:0005975">
    <property type="term" value="P:carbohydrate metabolic process"/>
    <property type="evidence" value="ECO:0007669"/>
    <property type="project" value="InterPro"/>
</dbReference>
<reference evidence="3" key="1">
    <citation type="submission" date="2021-02" db="EMBL/GenBank/DDBJ databases">
        <authorList>
            <person name="Nowell W R."/>
        </authorList>
    </citation>
    <scope>NUCLEOTIDE SEQUENCE</scope>
</reference>
<accession>A0A815FYY7</accession>
<dbReference type="CDD" id="cd04794">
    <property type="entry name" value="euk_LANCL"/>
    <property type="match status" value="1"/>
</dbReference>
<dbReference type="SUPFAM" id="SSF158745">
    <property type="entry name" value="LanC-like"/>
    <property type="match status" value="2"/>
</dbReference>
<evidence type="ECO:0000256" key="2">
    <source>
        <dbReference type="PIRSR" id="PIRSR607822-1"/>
    </source>
</evidence>
<dbReference type="Pfam" id="PF05147">
    <property type="entry name" value="LANC_like"/>
    <property type="match status" value="1"/>
</dbReference>
<name>A0A815FYY7_9BILA</name>
<protein>
    <recommendedName>
        <fullName evidence="5">LanC-like protein 2</fullName>
    </recommendedName>
</protein>
<dbReference type="SMART" id="SM01260">
    <property type="entry name" value="LANC_like"/>
    <property type="match status" value="1"/>
</dbReference>
<organism evidence="3 4">
    <name type="scientific">Rotaria sordida</name>
    <dbReference type="NCBI Taxonomy" id="392033"/>
    <lineage>
        <taxon>Eukaryota</taxon>
        <taxon>Metazoa</taxon>
        <taxon>Spiralia</taxon>
        <taxon>Gnathifera</taxon>
        <taxon>Rotifera</taxon>
        <taxon>Eurotatoria</taxon>
        <taxon>Bdelloidea</taxon>
        <taxon>Philodinida</taxon>
        <taxon>Philodinidae</taxon>
        <taxon>Rotaria</taxon>
    </lineage>
</organism>
<dbReference type="PANTHER" id="PTHR12736:SF21">
    <property type="entry name" value="LANC-LIKE PROTEIN 2"/>
    <property type="match status" value="1"/>
</dbReference>
<keyword evidence="2" id="KW-0862">Zinc</keyword>
<dbReference type="AlphaFoldDB" id="A0A815FYY7"/>
<proteinExistence type="inferred from homology"/>
<comment type="caution">
    <text evidence="3">The sequence shown here is derived from an EMBL/GenBank/DDBJ whole genome shotgun (WGS) entry which is preliminary data.</text>
</comment>
<sequence length="467" mass="51965">MSDRFFKNNYPDYDGEQYLGPDNRLVPQLGSTITQWIEHHLGILESNLNQTNPSDGSVYTGSAGIALLYMRLAQLLPDQSSNYMSKAKTLIDSALKLLNGQVISFLCGDPGPLAIAAVIYCKSGDQKASDQCIQKILSMKRNALSHSNPDEYLYGRAGYLYTLMFLRREIGHHVIDAQHITDIFEAIIKSGEKYARQTGSRSPLMYQWHGSEYMGAAHGVSGIAYLLLKVAHHESFAHLRPYIDSHLLPTVEFLKSKCLSSGNYISSSDSASDKLVQWCHGAPSFVYLFNQAYEMTEDGSYMQRASGAGDVVWARGLLTKGYGLCHGAAGAGDVVWARGLLTKGYGLCHGAAGNGYVFLGLYRVTHDQKWLHRAIKFAEFCLDYGKHNLARTPDHPFSLFEGLAGTIYYMADNGNGLRQRKLAATYNISLGSVSNVLKRKAEYLNDYETNQNQNQLMFILIQKQKDK</sequence>
<keyword evidence="2" id="KW-0479">Metal-binding</keyword>